<accession>A0A444VQJ4</accession>
<dbReference type="Proteomes" id="UP000290261">
    <property type="component" value="Unassembled WGS sequence"/>
</dbReference>
<dbReference type="AlphaFoldDB" id="A0A444VQJ4"/>
<organism evidence="2 3">
    <name type="scientific">Flagellimonas olearia</name>
    <dbReference type="NCBI Taxonomy" id="552546"/>
    <lineage>
        <taxon>Bacteria</taxon>
        <taxon>Pseudomonadati</taxon>
        <taxon>Bacteroidota</taxon>
        <taxon>Flavobacteriia</taxon>
        <taxon>Flavobacteriales</taxon>
        <taxon>Flavobacteriaceae</taxon>
        <taxon>Flagellimonas</taxon>
    </lineage>
</organism>
<dbReference type="EMBL" id="JJMP01000001">
    <property type="protein sequence ID" value="RYC53078.1"/>
    <property type="molecule type" value="Genomic_DNA"/>
</dbReference>
<feature type="transmembrane region" description="Helical" evidence="1">
    <location>
        <begin position="71"/>
        <end position="89"/>
    </location>
</feature>
<name>A0A444VQJ4_9FLAO</name>
<proteinExistence type="predicted"/>
<keyword evidence="3" id="KW-1185">Reference proteome</keyword>
<sequence length="98" mass="11879">MVSLFVLLLVFIWGYKLTKILLNSKDLIRFAEEFDKLSKKYKFSDTQKSEHYRIEAKHYRMFNKKTTRSSLIWFFVEIGSIVLIYLVFVKKYFSSNLF</sequence>
<keyword evidence="1" id="KW-1133">Transmembrane helix</keyword>
<evidence type="ECO:0000256" key="1">
    <source>
        <dbReference type="SAM" id="Phobius"/>
    </source>
</evidence>
<comment type="caution">
    <text evidence="2">The sequence shown here is derived from an EMBL/GenBank/DDBJ whole genome shotgun (WGS) entry which is preliminary data.</text>
</comment>
<gene>
    <name evidence="2" type="ORF">DN53_02335</name>
</gene>
<keyword evidence="1" id="KW-0472">Membrane</keyword>
<evidence type="ECO:0000313" key="2">
    <source>
        <dbReference type="EMBL" id="RYC53078.1"/>
    </source>
</evidence>
<protein>
    <submittedName>
        <fullName evidence="2">Uncharacterized protein</fullName>
    </submittedName>
</protein>
<keyword evidence="1" id="KW-0812">Transmembrane</keyword>
<reference evidence="2 3" key="1">
    <citation type="submission" date="2014-04" db="EMBL/GenBank/DDBJ databases">
        <title>Whole genome of Muricauda olearia.</title>
        <authorList>
            <person name="Zhang X.-H."/>
            <person name="Tang K."/>
        </authorList>
    </citation>
    <scope>NUCLEOTIDE SEQUENCE [LARGE SCALE GENOMIC DNA]</scope>
    <source>
        <strain evidence="2 3">Th120</strain>
    </source>
</reference>
<evidence type="ECO:0000313" key="3">
    <source>
        <dbReference type="Proteomes" id="UP000290261"/>
    </source>
</evidence>